<sequence>MQIYLFSGGCFAWRGPLFNLLSSVPDGWEELDCLDLDNAYSLPNSTPPSRLLYLTFLSPARSNEQTTSLFRRAPQAPHLHKFPHNAPITMCRFRFFQSPNLLILVGVENRTAAGEKQWRTFGLCLSENLESVVVPRITHHCFGLLKKLSTTPLSEEDKNVISIPCDSSSSDELIGVASPLLLGALELWCHASSYLEPRVNGKGQSVGFEPMPEKLSDEIKAFVLLHDHRSL</sequence>
<dbReference type="EMBL" id="JAWDGP010006461">
    <property type="protein sequence ID" value="KAK3740776.1"/>
    <property type="molecule type" value="Genomic_DNA"/>
</dbReference>
<accession>A0AAE1CWZ2</accession>
<evidence type="ECO:0000313" key="1">
    <source>
        <dbReference type="EMBL" id="KAK3740776.1"/>
    </source>
</evidence>
<proteinExistence type="predicted"/>
<dbReference type="AlphaFoldDB" id="A0AAE1CWZ2"/>
<organism evidence="1 2">
    <name type="scientific">Elysia crispata</name>
    <name type="common">lettuce slug</name>
    <dbReference type="NCBI Taxonomy" id="231223"/>
    <lineage>
        <taxon>Eukaryota</taxon>
        <taxon>Metazoa</taxon>
        <taxon>Spiralia</taxon>
        <taxon>Lophotrochozoa</taxon>
        <taxon>Mollusca</taxon>
        <taxon>Gastropoda</taxon>
        <taxon>Heterobranchia</taxon>
        <taxon>Euthyneura</taxon>
        <taxon>Panpulmonata</taxon>
        <taxon>Sacoglossa</taxon>
        <taxon>Placobranchoidea</taxon>
        <taxon>Plakobranchidae</taxon>
        <taxon>Elysia</taxon>
    </lineage>
</organism>
<gene>
    <name evidence="1" type="ORF">RRG08_005105</name>
</gene>
<keyword evidence="2" id="KW-1185">Reference proteome</keyword>
<protein>
    <submittedName>
        <fullName evidence="1">Uncharacterized protein</fullName>
    </submittedName>
</protein>
<reference evidence="1" key="1">
    <citation type="journal article" date="2023" name="G3 (Bethesda)">
        <title>A reference genome for the long-term kleptoplast-retaining sea slug Elysia crispata morphotype clarki.</title>
        <authorList>
            <person name="Eastman K.E."/>
            <person name="Pendleton A.L."/>
            <person name="Shaikh M.A."/>
            <person name="Suttiyut T."/>
            <person name="Ogas R."/>
            <person name="Tomko P."/>
            <person name="Gavelis G."/>
            <person name="Widhalm J.R."/>
            <person name="Wisecaver J.H."/>
        </authorList>
    </citation>
    <scope>NUCLEOTIDE SEQUENCE</scope>
    <source>
        <strain evidence="1">ECLA1</strain>
    </source>
</reference>
<dbReference type="Proteomes" id="UP001283361">
    <property type="component" value="Unassembled WGS sequence"/>
</dbReference>
<evidence type="ECO:0000313" key="2">
    <source>
        <dbReference type="Proteomes" id="UP001283361"/>
    </source>
</evidence>
<comment type="caution">
    <text evidence="1">The sequence shown here is derived from an EMBL/GenBank/DDBJ whole genome shotgun (WGS) entry which is preliminary data.</text>
</comment>
<name>A0AAE1CWZ2_9GAST</name>